<keyword evidence="6 7" id="KW-0472">Membrane</keyword>
<feature type="transmembrane region" description="Helical" evidence="7">
    <location>
        <begin position="239"/>
        <end position="262"/>
    </location>
</feature>
<dbReference type="GO" id="GO:0016887">
    <property type="term" value="F:ATP hydrolysis activity"/>
    <property type="evidence" value="ECO:0007669"/>
    <property type="project" value="InterPro"/>
</dbReference>
<evidence type="ECO:0000256" key="6">
    <source>
        <dbReference type="ARBA" id="ARBA00023136"/>
    </source>
</evidence>
<dbReference type="SMART" id="SM00382">
    <property type="entry name" value="AAA"/>
    <property type="match status" value="1"/>
</dbReference>
<dbReference type="AlphaFoldDB" id="A0A9W6GLG2"/>
<dbReference type="SUPFAM" id="SSF52540">
    <property type="entry name" value="P-loop containing nucleoside triphosphate hydrolases"/>
    <property type="match status" value="1"/>
</dbReference>
<evidence type="ECO:0000259" key="9">
    <source>
        <dbReference type="PROSITE" id="PS50929"/>
    </source>
</evidence>
<dbReference type="InterPro" id="IPR003593">
    <property type="entry name" value="AAA+_ATPase"/>
</dbReference>
<dbReference type="PROSITE" id="PS50893">
    <property type="entry name" value="ABC_TRANSPORTER_2"/>
    <property type="match status" value="1"/>
</dbReference>
<organism evidence="10 11">
    <name type="scientific">Propionigenium maris DSM 9537</name>
    <dbReference type="NCBI Taxonomy" id="1123000"/>
    <lineage>
        <taxon>Bacteria</taxon>
        <taxon>Fusobacteriati</taxon>
        <taxon>Fusobacteriota</taxon>
        <taxon>Fusobacteriia</taxon>
        <taxon>Fusobacteriales</taxon>
        <taxon>Fusobacteriaceae</taxon>
        <taxon>Propionigenium</taxon>
    </lineage>
</organism>
<dbReference type="InterPro" id="IPR036640">
    <property type="entry name" value="ABC1_TM_sf"/>
</dbReference>
<feature type="domain" description="ABC transmembrane type-1" evidence="9">
    <location>
        <begin position="20"/>
        <end position="299"/>
    </location>
</feature>
<feature type="transmembrane region" description="Helical" evidence="7">
    <location>
        <begin position="15"/>
        <end position="33"/>
    </location>
</feature>
<dbReference type="GO" id="GO:0005886">
    <property type="term" value="C:plasma membrane"/>
    <property type="evidence" value="ECO:0007669"/>
    <property type="project" value="UniProtKB-SubCell"/>
</dbReference>
<keyword evidence="2 7" id="KW-0812">Transmembrane</keyword>
<feature type="transmembrane region" description="Helical" evidence="7">
    <location>
        <begin position="131"/>
        <end position="150"/>
    </location>
</feature>
<evidence type="ECO:0000256" key="2">
    <source>
        <dbReference type="ARBA" id="ARBA00022692"/>
    </source>
</evidence>
<feature type="transmembrane region" description="Helical" evidence="7">
    <location>
        <begin position="268"/>
        <end position="287"/>
    </location>
</feature>
<dbReference type="Proteomes" id="UP001144471">
    <property type="component" value="Unassembled WGS sequence"/>
</dbReference>
<dbReference type="Pfam" id="PF00005">
    <property type="entry name" value="ABC_tran"/>
    <property type="match status" value="1"/>
</dbReference>
<dbReference type="SUPFAM" id="SSF90123">
    <property type="entry name" value="ABC transporter transmembrane region"/>
    <property type="match status" value="1"/>
</dbReference>
<dbReference type="PROSITE" id="PS50929">
    <property type="entry name" value="ABC_TM1F"/>
    <property type="match status" value="1"/>
</dbReference>
<evidence type="ECO:0000259" key="8">
    <source>
        <dbReference type="PROSITE" id="PS50893"/>
    </source>
</evidence>
<comment type="subcellular location">
    <subcellularLocation>
        <location evidence="1">Cell membrane</location>
        <topology evidence="1">Multi-pass membrane protein</topology>
    </subcellularLocation>
</comment>
<keyword evidence="3" id="KW-0547">Nucleotide-binding</keyword>
<dbReference type="Gene3D" id="1.20.1560.10">
    <property type="entry name" value="ABC transporter type 1, transmembrane domain"/>
    <property type="match status" value="1"/>
</dbReference>
<reference evidence="10" key="1">
    <citation type="submission" date="2022-12" db="EMBL/GenBank/DDBJ databases">
        <title>Reference genome sequencing for broad-spectrum identification of bacterial and archaeal isolates by mass spectrometry.</title>
        <authorList>
            <person name="Sekiguchi Y."/>
            <person name="Tourlousse D.M."/>
        </authorList>
    </citation>
    <scope>NUCLEOTIDE SEQUENCE</scope>
    <source>
        <strain evidence="10">10succ1</strain>
    </source>
</reference>
<feature type="transmembrane region" description="Helical" evidence="7">
    <location>
        <begin position="53"/>
        <end position="75"/>
    </location>
</feature>
<sequence length="564" mass="64556">MKVKLRDYYKLERKLLTVFLVSSFAVTLMDLWAPNLVRVLMDDIIPARDMNRFARSSLLLGGLYILRFAVSLFSYSRGQLMGNRLKYHMRNDLYKKILDLPSKFFNKNKSGDLITRLTGDLESSSTLLYRGLEDILFSILSIIGAVFVMVGFSPALTVLTLLPLPFTSAFVWLRNERLKRGYGAIRGKNSELTSNIHDTLKTIFFIKDNLLEGYRYGKFQERNEELLEEERRNCFNISLLMSGITFYNNLTQMIIIFAGGYLYIGERITMGVILSFLLLTNRFRIYLIKLMGLVDIYQRGMTGISRFREIMNTKEEESGKNKIEDPIETLELKDLTFSHGGREVISKLNITVNKGEKIAFVGRSGVGKSTLLNLIKKALVPQEGKILINGVCLSSIDRVDYLGRLGIIDQNEHIMNESVEENITAVRRDMDIEDFNKSLERSMFHEVVEELPERESTLPGSNGIQLSSGQKQRIAAARVFLKKPEILILDEATNTLDNITEAKIMENIHSYFKDRIVVAVAHRLDTLKNFDRIYVLGEEGVIESGSFHELLRRKTIFYGMYRGG</sequence>
<dbReference type="Gene3D" id="3.40.50.300">
    <property type="entry name" value="P-loop containing nucleotide triphosphate hydrolases"/>
    <property type="match status" value="1"/>
</dbReference>
<name>A0A9W6GLG2_9FUSO</name>
<dbReference type="InterPro" id="IPR003439">
    <property type="entry name" value="ABC_transporter-like_ATP-bd"/>
</dbReference>
<evidence type="ECO:0000313" key="11">
    <source>
        <dbReference type="Proteomes" id="UP001144471"/>
    </source>
</evidence>
<dbReference type="GO" id="GO:0005524">
    <property type="term" value="F:ATP binding"/>
    <property type="evidence" value="ECO:0007669"/>
    <property type="project" value="UniProtKB-KW"/>
</dbReference>
<dbReference type="RefSeq" id="WP_281836820.1">
    <property type="nucleotide sequence ID" value="NZ_BSDY01000015.1"/>
</dbReference>
<evidence type="ECO:0000256" key="5">
    <source>
        <dbReference type="ARBA" id="ARBA00022989"/>
    </source>
</evidence>
<dbReference type="InterPro" id="IPR011527">
    <property type="entry name" value="ABC1_TM_dom"/>
</dbReference>
<dbReference type="InterPro" id="IPR027417">
    <property type="entry name" value="P-loop_NTPase"/>
</dbReference>
<evidence type="ECO:0000313" key="10">
    <source>
        <dbReference type="EMBL" id="GLI57278.1"/>
    </source>
</evidence>
<keyword evidence="5 7" id="KW-1133">Transmembrane helix</keyword>
<evidence type="ECO:0000256" key="4">
    <source>
        <dbReference type="ARBA" id="ARBA00022840"/>
    </source>
</evidence>
<feature type="domain" description="ABC transporter" evidence="8">
    <location>
        <begin position="330"/>
        <end position="563"/>
    </location>
</feature>
<evidence type="ECO:0000256" key="1">
    <source>
        <dbReference type="ARBA" id="ARBA00004651"/>
    </source>
</evidence>
<dbReference type="EMBL" id="BSDY01000015">
    <property type="protein sequence ID" value="GLI57278.1"/>
    <property type="molecule type" value="Genomic_DNA"/>
</dbReference>
<keyword evidence="4 10" id="KW-0067">ATP-binding</keyword>
<dbReference type="InterPro" id="IPR039421">
    <property type="entry name" value="Type_1_exporter"/>
</dbReference>
<accession>A0A9W6GLG2</accession>
<dbReference type="PANTHER" id="PTHR43394">
    <property type="entry name" value="ATP-DEPENDENT PERMEASE MDL1, MITOCHONDRIAL"/>
    <property type="match status" value="1"/>
</dbReference>
<evidence type="ECO:0000256" key="7">
    <source>
        <dbReference type="SAM" id="Phobius"/>
    </source>
</evidence>
<evidence type="ECO:0000256" key="3">
    <source>
        <dbReference type="ARBA" id="ARBA00022741"/>
    </source>
</evidence>
<keyword evidence="11" id="KW-1185">Reference proteome</keyword>
<dbReference type="GO" id="GO:0015421">
    <property type="term" value="F:ABC-type oligopeptide transporter activity"/>
    <property type="evidence" value="ECO:0007669"/>
    <property type="project" value="TreeGrafter"/>
</dbReference>
<gene>
    <name evidence="10" type="ORF">PM10SUCC1_27920</name>
</gene>
<protein>
    <submittedName>
        <fullName evidence="10">Multidrug ABC transporter ATP-binding protein</fullName>
    </submittedName>
</protein>
<dbReference type="PANTHER" id="PTHR43394:SF1">
    <property type="entry name" value="ATP-BINDING CASSETTE SUB-FAMILY B MEMBER 10, MITOCHONDRIAL"/>
    <property type="match status" value="1"/>
</dbReference>
<proteinExistence type="predicted"/>
<dbReference type="Pfam" id="PF00664">
    <property type="entry name" value="ABC_membrane"/>
    <property type="match status" value="1"/>
</dbReference>
<comment type="caution">
    <text evidence="10">The sequence shown here is derived from an EMBL/GenBank/DDBJ whole genome shotgun (WGS) entry which is preliminary data.</text>
</comment>